<dbReference type="EMBL" id="UZAU01000358">
    <property type="status" value="NOT_ANNOTATED_CDS"/>
    <property type="molecule type" value="Genomic_DNA"/>
</dbReference>
<dbReference type="EnsemblPlants" id="evm.model.04.38">
    <property type="protein sequence ID" value="cds.evm.model.04.38"/>
    <property type="gene ID" value="evm.TU.04.38"/>
</dbReference>
<evidence type="ECO:0000313" key="2">
    <source>
        <dbReference type="EnsemblPlants" id="cds.evm.model.04.38"/>
    </source>
</evidence>
<accession>A0A803PH87</accession>
<dbReference type="Gramene" id="evm.model.04.38">
    <property type="protein sequence ID" value="cds.evm.model.04.38"/>
    <property type="gene ID" value="evm.TU.04.38"/>
</dbReference>
<sequence length="112" mass="12273">MAASKAIPCSAAATVFAVGALTTKHPNSVAALRSTLSIPTPALPTTFNRPLEASKTLRLTLVPLRTINASQSEIFEQRSSGERSYKHSTWPKSRRTRRPASPSFSETKMLWF</sequence>
<reference evidence="2" key="2">
    <citation type="submission" date="2021-03" db="UniProtKB">
        <authorList>
            <consortium name="EnsemblPlants"/>
        </authorList>
    </citation>
    <scope>IDENTIFICATION</scope>
</reference>
<dbReference type="Proteomes" id="UP000596661">
    <property type="component" value="Chromosome 4"/>
</dbReference>
<proteinExistence type="predicted"/>
<feature type="compositionally biased region" description="Basic and acidic residues" evidence="1">
    <location>
        <begin position="75"/>
        <end position="85"/>
    </location>
</feature>
<protein>
    <submittedName>
        <fullName evidence="2">Uncharacterized protein</fullName>
    </submittedName>
</protein>
<evidence type="ECO:0000313" key="3">
    <source>
        <dbReference type="Proteomes" id="UP000596661"/>
    </source>
</evidence>
<evidence type="ECO:0000256" key="1">
    <source>
        <dbReference type="SAM" id="MobiDB-lite"/>
    </source>
</evidence>
<keyword evidence="3" id="KW-1185">Reference proteome</keyword>
<organism evidence="2 3">
    <name type="scientific">Cannabis sativa</name>
    <name type="common">Hemp</name>
    <name type="synonym">Marijuana</name>
    <dbReference type="NCBI Taxonomy" id="3483"/>
    <lineage>
        <taxon>Eukaryota</taxon>
        <taxon>Viridiplantae</taxon>
        <taxon>Streptophyta</taxon>
        <taxon>Embryophyta</taxon>
        <taxon>Tracheophyta</taxon>
        <taxon>Spermatophyta</taxon>
        <taxon>Magnoliopsida</taxon>
        <taxon>eudicotyledons</taxon>
        <taxon>Gunneridae</taxon>
        <taxon>Pentapetalae</taxon>
        <taxon>rosids</taxon>
        <taxon>fabids</taxon>
        <taxon>Rosales</taxon>
        <taxon>Cannabaceae</taxon>
        <taxon>Cannabis</taxon>
    </lineage>
</organism>
<feature type="region of interest" description="Disordered" evidence="1">
    <location>
        <begin position="75"/>
        <end position="112"/>
    </location>
</feature>
<name>A0A803PH87_CANSA</name>
<reference evidence="2" key="1">
    <citation type="submission" date="2018-11" db="EMBL/GenBank/DDBJ databases">
        <authorList>
            <person name="Grassa J C."/>
        </authorList>
    </citation>
    <scope>NUCLEOTIDE SEQUENCE [LARGE SCALE GENOMIC DNA]</scope>
</reference>
<dbReference type="AlphaFoldDB" id="A0A803PH87"/>